<dbReference type="EMBL" id="BMJQ01000001">
    <property type="protein sequence ID" value="GGF03444.1"/>
    <property type="molecule type" value="Genomic_DNA"/>
</dbReference>
<keyword evidence="2" id="KW-1185">Reference proteome</keyword>
<reference evidence="1" key="2">
    <citation type="submission" date="2020-09" db="EMBL/GenBank/DDBJ databases">
        <authorList>
            <person name="Sun Q."/>
            <person name="Zhou Y."/>
        </authorList>
    </citation>
    <scope>NUCLEOTIDE SEQUENCE</scope>
    <source>
        <strain evidence="1">CGMCC 1.15725</strain>
    </source>
</reference>
<evidence type="ECO:0000313" key="2">
    <source>
        <dbReference type="Proteomes" id="UP000646365"/>
    </source>
</evidence>
<protein>
    <submittedName>
        <fullName evidence="1">Uncharacterized protein</fullName>
    </submittedName>
</protein>
<dbReference type="RefSeq" id="WP_268237546.1">
    <property type="nucleotide sequence ID" value="NZ_BMJQ01000001.1"/>
</dbReference>
<reference evidence="1" key="1">
    <citation type="journal article" date="2014" name="Int. J. Syst. Evol. Microbiol.">
        <title>Complete genome sequence of Corynebacterium casei LMG S-19264T (=DSM 44701T), isolated from a smear-ripened cheese.</title>
        <authorList>
            <consortium name="US DOE Joint Genome Institute (JGI-PGF)"/>
            <person name="Walter F."/>
            <person name="Albersmeier A."/>
            <person name="Kalinowski J."/>
            <person name="Ruckert C."/>
        </authorList>
    </citation>
    <scope>NUCLEOTIDE SEQUENCE</scope>
    <source>
        <strain evidence="1">CGMCC 1.15725</strain>
    </source>
</reference>
<comment type="caution">
    <text evidence="1">The sequence shown here is derived from an EMBL/GenBank/DDBJ whole genome shotgun (WGS) entry which is preliminary data.</text>
</comment>
<dbReference type="Proteomes" id="UP000646365">
    <property type="component" value="Unassembled WGS sequence"/>
</dbReference>
<organism evidence="1 2">
    <name type="scientific">Aliidongia dinghuensis</name>
    <dbReference type="NCBI Taxonomy" id="1867774"/>
    <lineage>
        <taxon>Bacteria</taxon>
        <taxon>Pseudomonadati</taxon>
        <taxon>Pseudomonadota</taxon>
        <taxon>Alphaproteobacteria</taxon>
        <taxon>Rhodospirillales</taxon>
        <taxon>Dongiaceae</taxon>
        <taxon>Aliidongia</taxon>
    </lineage>
</organism>
<gene>
    <name evidence="1" type="ORF">GCM10011611_06150</name>
</gene>
<name>A0A8J3E0N0_9PROT</name>
<dbReference type="AlphaFoldDB" id="A0A8J3E0N0"/>
<evidence type="ECO:0000313" key="1">
    <source>
        <dbReference type="EMBL" id="GGF03444.1"/>
    </source>
</evidence>
<sequence length="43" mass="4388">MKKLIGWLTISASVVAAALGEITVGLPFFGVMIGAGLLVTLND</sequence>
<accession>A0A8J3E0N0</accession>
<proteinExistence type="predicted"/>